<dbReference type="Pfam" id="PF04266">
    <property type="entry name" value="ASCH"/>
    <property type="match status" value="1"/>
</dbReference>
<dbReference type="EMBL" id="CP061510">
    <property type="protein sequence ID" value="QSB44912.1"/>
    <property type="molecule type" value="Genomic_DNA"/>
</dbReference>
<dbReference type="PIRSF" id="PIRSF021320">
    <property type="entry name" value="DUF984"/>
    <property type="match status" value="1"/>
</dbReference>
<dbReference type="SUPFAM" id="SSF88697">
    <property type="entry name" value="PUA domain-like"/>
    <property type="match status" value="1"/>
</dbReference>
<keyword evidence="3" id="KW-1185">Reference proteome</keyword>
<dbReference type="InterPro" id="IPR007374">
    <property type="entry name" value="ASCH_domain"/>
</dbReference>
<evidence type="ECO:0000313" key="3">
    <source>
        <dbReference type="Proteomes" id="UP000663637"/>
    </source>
</evidence>
<accession>A0ABX7KAB0</accession>
<dbReference type="InterPro" id="IPR015947">
    <property type="entry name" value="PUA-like_sf"/>
</dbReference>
<reference evidence="2 3" key="1">
    <citation type="submission" date="2020-09" db="EMBL/GenBank/DDBJ databases">
        <title>Complete genome sequence of altererythrobacter flavus SS-21NJ, isolated from Dongying oil sludge in Shandong province.</title>
        <authorList>
            <person name="Sun S."/>
            <person name="Zhang Z."/>
        </authorList>
    </citation>
    <scope>NUCLEOTIDE SEQUENCE [LARGE SCALE GENOMIC DNA]</scope>
    <source>
        <strain evidence="2 3">SS-21NJ</strain>
    </source>
</reference>
<dbReference type="Gene3D" id="3.10.400.10">
    <property type="entry name" value="Sulfate adenylyltransferase"/>
    <property type="match status" value="1"/>
</dbReference>
<name>A0ABX7KAB0_9SPHN</name>
<dbReference type="RefSeq" id="WP_205443074.1">
    <property type="nucleotide sequence ID" value="NZ_CP061510.1"/>
</dbReference>
<protein>
    <submittedName>
        <fullName evidence="2">ASCH domain-containing protein</fullName>
    </submittedName>
</protein>
<dbReference type="SMART" id="SM01022">
    <property type="entry name" value="ASCH"/>
    <property type="match status" value="1"/>
</dbReference>
<organism evidence="2 3">
    <name type="scientific">Tsuneonella flava</name>
    <dbReference type="NCBI Taxonomy" id="2055955"/>
    <lineage>
        <taxon>Bacteria</taxon>
        <taxon>Pseudomonadati</taxon>
        <taxon>Pseudomonadota</taxon>
        <taxon>Alphaproteobacteria</taxon>
        <taxon>Sphingomonadales</taxon>
        <taxon>Erythrobacteraceae</taxon>
        <taxon>Tsuneonella</taxon>
    </lineage>
</organism>
<evidence type="ECO:0000313" key="2">
    <source>
        <dbReference type="EMBL" id="QSB44912.1"/>
    </source>
</evidence>
<dbReference type="Proteomes" id="UP000663637">
    <property type="component" value="Chromosome"/>
</dbReference>
<dbReference type="PANTHER" id="PTHR39203:SF1">
    <property type="entry name" value="CYTOPLASMIC PROTEIN"/>
    <property type="match status" value="1"/>
</dbReference>
<dbReference type="CDD" id="cd06553">
    <property type="entry name" value="ASCH_Ef3133_like"/>
    <property type="match status" value="1"/>
</dbReference>
<gene>
    <name evidence="2" type="ORF">IDJ81_01695</name>
</gene>
<evidence type="ECO:0000259" key="1">
    <source>
        <dbReference type="SMART" id="SM01022"/>
    </source>
</evidence>
<sequence length="152" mass="16843">MHPSIEQIWQRYRAIDPAAPAAIPPAFHFCDNREDADICADLVVAGKKRATASSLAELEASGDPVPQPGEFAIVTDWDGQARAVMRTTHVEIKRLGDIDEDFAVKEGEGDLTLTWWREAHDAYFTRVLADTPYTVDDNLQIACEEFEVVLAG</sequence>
<dbReference type="InterPro" id="IPR009326">
    <property type="entry name" value="DUF984"/>
</dbReference>
<feature type="domain" description="ASCH" evidence="1">
    <location>
        <begin position="27"/>
        <end position="150"/>
    </location>
</feature>
<proteinExistence type="predicted"/>
<dbReference type="PANTHER" id="PTHR39203">
    <property type="entry name" value="CYTOPLASMIC PROTEIN-RELATED"/>
    <property type="match status" value="1"/>
</dbReference>